<reference evidence="8" key="1">
    <citation type="submission" date="2020-05" db="EMBL/GenBank/DDBJ databases">
        <authorList>
            <person name="Chiriac C."/>
            <person name="Salcher M."/>
            <person name="Ghai R."/>
            <person name="Kavagutti S V."/>
        </authorList>
    </citation>
    <scope>NUCLEOTIDE SEQUENCE</scope>
</reference>
<dbReference type="InterPro" id="IPR018076">
    <property type="entry name" value="T2SS_GspF_dom"/>
</dbReference>
<evidence type="ECO:0000256" key="4">
    <source>
        <dbReference type="ARBA" id="ARBA00022989"/>
    </source>
</evidence>
<name>A0A6J7LDK7_9ZZZZ</name>
<gene>
    <name evidence="8" type="ORF">UFOPK3772_02803</name>
</gene>
<dbReference type="EMBL" id="CAFBNE010000123">
    <property type="protein sequence ID" value="CAB4966448.1"/>
    <property type="molecule type" value="Genomic_DNA"/>
</dbReference>
<feature type="transmembrane region" description="Helical" evidence="6">
    <location>
        <begin position="269"/>
        <end position="292"/>
    </location>
</feature>
<dbReference type="AlphaFoldDB" id="A0A6J7LDK7"/>
<feature type="transmembrane region" description="Helical" evidence="6">
    <location>
        <begin position="6"/>
        <end position="27"/>
    </location>
</feature>
<sequence length="300" mass="31089">MTPQAIGALAGLTFACGALLAIARWGATSRPGLMSRIAPYVPTSPAITRSQRPAASSLATLIALARPSRSGSWDASLRARLRRAGRGDDLDGFRVEQVLAGVVGLVGGGLLGILSIARGGPAIAIVVLPLFGAGAALLMADRHLARQVKARQVRMGEQLPVVAELLAFAVAAGESPVAAIERVTRTVAGDLSSEFAAAMGELRAGAPLDEALRGIAERTASPAVERFVDGLIMAIERGTPMAEVLRAQAADARAAGRRSLMEAAGRKDVAMLIPVVFLILPTVVLIALFPGFQSLQLIVR</sequence>
<evidence type="ECO:0000256" key="2">
    <source>
        <dbReference type="ARBA" id="ARBA00022475"/>
    </source>
</evidence>
<evidence type="ECO:0000259" key="7">
    <source>
        <dbReference type="Pfam" id="PF00482"/>
    </source>
</evidence>
<feature type="transmembrane region" description="Helical" evidence="6">
    <location>
        <begin position="98"/>
        <end position="116"/>
    </location>
</feature>
<keyword evidence="5 6" id="KW-0472">Membrane</keyword>
<dbReference type="Pfam" id="PF00482">
    <property type="entry name" value="T2SSF"/>
    <property type="match status" value="1"/>
</dbReference>
<accession>A0A6J7LDK7</accession>
<evidence type="ECO:0000256" key="1">
    <source>
        <dbReference type="ARBA" id="ARBA00004651"/>
    </source>
</evidence>
<proteinExistence type="predicted"/>
<comment type="subcellular location">
    <subcellularLocation>
        <location evidence="1">Cell membrane</location>
        <topology evidence="1">Multi-pass membrane protein</topology>
    </subcellularLocation>
</comment>
<dbReference type="PANTHER" id="PTHR35007">
    <property type="entry name" value="INTEGRAL MEMBRANE PROTEIN-RELATED"/>
    <property type="match status" value="1"/>
</dbReference>
<evidence type="ECO:0000256" key="6">
    <source>
        <dbReference type="SAM" id="Phobius"/>
    </source>
</evidence>
<feature type="domain" description="Type II secretion system protein GspF" evidence="7">
    <location>
        <begin position="164"/>
        <end position="288"/>
    </location>
</feature>
<organism evidence="8">
    <name type="scientific">freshwater metagenome</name>
    <dbReference type="NCBI Taxonomy" id="449393"/>
    <lineage>
        <taxon>unclassified sequences</taxon>
        <taxon>metagenomes</taxon>
        <taxon>ecological metagenomes</taxon>
    </lineage>
</organism>
<feature type="transmembrane region" description="Helical" evidence="6">
    <location>
        <begin position="122"/>
        <end position="140"/>
    </location>
</feature>
<evidence type="ECO:0000256" key="3">
    <source>
        <dbReference type="ARBA" id="ARBA00022692"/>
    </source>
</evidence>
<dbReference type="GO" id="GO:0005886">
    <property type="term" value="C:plasma membrane"/>
    <property type="evidence" value="ECO:0007669"/>
    <property type="project" value="UniProtKB-SubCell"/>
</dbReference>
<keyword evidence="4 6" id="KW-1133">Transmembrane helix</keyword>
<dbReference type="PANTHER" id="PTHR35007:SF2">
    <property type="entry name" value="PILUS ASSEMBLE PROTEIN"/>
    <property type="match status" value="1"/>
</dbReference>
<keyword evidence="2" id="KW-1003">Cell membrane</keyword>
<evidence type="ECO:0000256" key="5">
    <source>
        <dbReference type="ARBA" id="ARBA00023136"/>
    </source>
</evidence>
<evidence type="ECO:0000313" key="8">
    <source>
        <dbReference type="EMBL" id="CAB4966448.1"/>
    </source>
</evidence>
<protein>
    <submittedName>
        <fullName evidence="8">Unannotated protein</fullName>
    </submittedName>
</protein>
<keyword evidence="3 6" id="KW-0812">Transmembrane</keyword>